<feature type="transmembrane region" description="Helical" evidence="6">
    <location>
        <begin position="264"/>
        <end position="287"/>
    </location>
</feature>
<reference evidence="7 8" key="1">
    <citation type="journal article" date="2019" name="Int. J. Syst. Evol. Microbiol.">
        <title>The Global Catalogue of Microorganisms (GCM) 10K type strain sequencing project: providing services to taxonomists for standard genome sequencing and annotation.</title>
        <authorList>
            <consortium name="The Broad Institute Genomics Platform"/>
            <consortium name="The Broad Institute Genome Sequencing Center for Infectious Disease"/>
            <person name="Wu L."/>
            <person name="Ma J."/>
        </authorList>
    </citation>
    <scope>NUCLEOTIDE SEQUENCE [LARGE SCALE GENOMIC DNA]</scope>
    <source>
        <strain evidence="7 8">XZGYJ-43</strain>
    </source>
</reference>
<evidence type="ECO:0000256" key="4">
    <source>
        <dbReference type="ARBA" id="ARBA00022989"/>
    </source>
</evidence>
<feature type="transmembrane region" description="Helical" evidence="6">
    <location>
        <begin position="224"/>
        <end position="244"/>
    </location>
</feature>
<dbReference type="AlphaFoldDB" id="A0ABD5Z6C8"/>
<dbReference type="InterPro" id="IPR002797">
    <property type="entry name" value="Polysacc_synth"/>
</dbReference>
<comment type="caution">
    <text evidence="7">The sequence shown here is derived from an EMBL/GenBank/DDBJ whole genome shotgun (WGS) entry which is preliminary data.</text>
</comment>
<dbReference type="EMBL" id="JBHTAR010000011">
    <property type="protein sequence ID" value="MFC7200726.1"/>
    <property type="molecule type" value="Genomic_DNA"/>
</dbReference>
<feature type="transmembrane region" description="Helical" evidence="6">
    <location>
        <begin position="20"/>
        <end position="39"/>
    </location>
</feature>
<dbReference type="PANTHER" id="PTHR30250">
    <property type="entry name" value="PST FAMILY PREDICTED COLANIC ACID TRANSPORTER"/>
    <property type="match status" value="1"/>
</dbReference>
<feature type="transmembrane region" description="Helical" evidence="6">
    <location>
        <begin position="51"/>
        <end position="70"/>
    </location>
</feature>
<feature type="transmembrane region" description="Helical" evidence="6">
    <location>
        <begin position="461"/>
        <end position="480"/>
    </location>
</feature>
<keyword evidence="4 6" id="KW-1133">Transmembrane helix</keyword>
<feature type="transmembrane region" description="Helical" evidence="6">
    <location>
        <begin position="435"/>
        <end position="455"/>
    </location>
</feature>
<feature type="transmembrane region" description="Helical" evidence="6">
    <location>
        <begin position="192"/>
        <end position="212"/>
    </location>
</feature>
<evidence type="ECO:0000256" key="3">
    <source>
        <dbReference type="ARBA" id="ARBA00022692"/>
    </source>
</evidence>
<evidence type="ECO:0000256" key="5">
    <source>
        <dbReference type="ARBA" id="ARBA00023136"/>
    </source>
</evidence>
<feature type="transmembrane region" description="Helical" evidence="6">
    <location>
        <begin position="400"/>
        <end position="423"/>
    </location>
</feature>
<keyword evidence="3 6" id="KW-0812">Transmembrane</keyword>
<evidence type="ECO:0000256" key="2">
    <source>
        <dbReference type="ARBA" id="ARBA00022475"/>
    </source>
</evidence>
<sequence length="494" mass="53363">MSGDQDSITSELESISSGSYWFLLGWVFEYMAGFLTQVLLTNSLSTSSYGIYAFIRKVIALSVGLFSGGSNTALNRFLSKYINEPSKQDNVLGLSLVFSIGGSVLIGVALYILAPVLSALTFTGELTPGIVRVVATTIPLLSAVKTLGGAFRALERIRLKILIEKVIRPGVLLVVVGSIALFDPSLGRVVEGIVVASLATFGLSAVLFVVYTERVPSLTDSWSIVSGYFEFSLLMSLSHSSALLFRRIDIFMLSYLSVSAAVGIYNVSLLLSGTLLLPLAGFSQLFPPIASRLYETSDMDQLEKLYSTVTRWSIMLTSAGFVGLVLYRTELLTIFGSDYTTGAKILVVLAVGQLINSAAGPADHLLAMTDHRYILLANQVSMGISNITLNYLLLIEYGPIGAAVATALVFASLNIARVVEIYVLEGIFPYDSSFLKFLPALSLGTLIMFLVRSFLATPLSYAGIPLGLSVYLILLYVFGLEQVDEDLIDHLAFK</sequence>
<feature type="transmembrane region" description="Helical" evidence="6">
    <location>
        <begin position="91"/>
        <end position="113"/>
    </location>
</feature>
<proteinExistence type="predicted"/>
<name>A0ABD5Z6C8_9EURY</name>
<evidence type="ECO:0000256" key="6">
    <source>
        <dbReference type="SAM" id="Phobius"/>
    </source>
</evidence>
<feature type="transmembrane region" description="Helical" evidence="6">
    <location>
        <begin position="133"/>
        <end position="154"/>
    </location>
</feature>
<evidence type="ECO:0000313" key="8">
    <source>
        <dbReference type="Proteomes" id="UP001596447"/>
    </source>
</evidence>
<dbReference type="PANTHER" id="PTHR30250:SF27">
    <property type="entry name" value="POLYSACCHARIDE BIOSYNTHESIS PROTEIN"/>
    <property type="match status" value="1"/>
</dbReference>
<dbReference type="RefSeq" id="WP_279527497.1">
    <property type="nucleotide sequence ID" value="NZ_CP122312.1"/>
</dbReference>
<dbReference type="GO" id="GO:0005886">
    <property type="term" value="C:plasma membrane"/>
    <property type="evidence" value="ECO:0007669"/>
    <property type="project" value="UniProtKB-SubCell"/>
</dbReference>
<feature type="transmembrane region" description="Helical" evidence="6">
    <location>
        <begin position="308"/>
        <end position="327"/>
    </location>
</feature>
<dbReference type="InterPro" id="IPR050833">
    <property type="entry name" value="Poly_Biosynth_Transport"/>
</dbReference>
<evidence type="ECO:0000256" key="1">
    <source>
        <dbReference type="ARBA" id="ARBA00004651"/>
    </source>
</evidence>
<keyword evidence="5 6" id="KW-0472">Membrane</keyword>
<gene>
    <name evidence="7" type="ORF">ACFQJ9_15105</name>
</gene>
<dbReference type="Pfam" id="PF01943">
    <property type="entry name" value="Polysacc_synt"/>
    <property type="match status" value="1"/>
</dbReference>
<dbReference type="Proteomes" id="UP001596447">
    <property type="component" value="Unassembled WGS sequence"/>
</dbReference>
<keyword evidence="2" id="KW-1003">Cell membrane</keyword>
<organism evidence="7 8">
    <name type="scientific">Halospeciosus flavus</name>
    <dbReference type="NCBI Taxonomy" id="3032283"/>
    <lineage>
        <taxon>Archaea</taxon>
        <taxon>Methanobacteriati</taxon>
        <taxon>Methanobacteriota</taxon>
        <taxon>Stenosarchaea group</taxon>
        <taxon>Halobacteria</taxon>
        <taxon>Halobacteriales</taxon>
        <taxon>Halobacteriaceae</taxon>
        <taxon>Halospeciosus</taxon>
    </lineage>
</organism>
<accession>A0ABD5Z6C8</accession>
<evidence type="ECO:0000313" key="7">
    <source>
        <dbReference type="EMBL" id="MFC7200726.1"/>
    </source>
</evidence>
<keyword evidence="8" id="KW-1185">Reference proteome</keyword>
<comment type="subcellular location">
    <subcellularLocation>
        <location evidence="1">Cell membrane</location>
        <topology evidence="1">Multi-pass membrane protein</topology>
    </subcellularLocation>
</comment>
<feature type="transmembrane region" description="Helical" evidence="6">
    <location>
        <begin position="339"/>
        <end position="361"/>
    </location>
</feature>
<protein>
    <submittedName>
        <fullName evidence="7">Oligosaccharide flippase family protein</fullName>
    </submittedName>
</protein>